<organism evidence="2 3">
    <name type="scientific">Bacteroides sedimenti</name>
    <dbReference type="NCBI Taxonomy" id="2136147"/>
    <lineage>
        <taxon>Bacteria</taxon>
        <taxon>Pseudomonadati</taxon>
        <taxon>Bacteroidota</taxon>
        <taxon>Bacteroidia</taxon>
        <taxon>Bacteroidales</taxon>
        <taxon>Bacteroidaceae</taxon>
        <taxon>Bacteroides</taxon>
    </lineage>
</organism>
<dbReference type="PANTHER" id="PTHR33336:SF15">
    <property type="entry name" value="ABM DOMAIN-CONTAINING PROTEIN"/>
    <property type="match status" value="1"/>
</dbReference>
<reference evidence="2 3" key="1">
    <citation type="submission" date="2023-04" db="EMBL/GenBank/DDBJ databases">
        <title>Draft genome sequence of acteroides sedimenti strain YN3PY1.</title>
        <authorList>
            <person name="Yoshida N."/>
        </authorList>
    </citation>
    <scope>NUCLEOTIDE SEQUENCE [LARGE SCALE GENOMIC DNA]</scope>
    <source>
        <strain evidence="2 3">YN3PY1</strain>
    </source>
</reference>
<evidence type="ECO:0000313" key="3">
    <source>
        <dbReference type="Proteomes" id="UP001496674"/>
    </source>
</evidence>
<keyword evidence="3" id="KW-1185">Reference proteome</keyword>
<feature type="domain" description="ABM" evidence="1">
    <location>
        <begin position="2"/>
        <end position="90"/>
    </location>
</feature>
<dbReference type="InterPro" id="IPR050744">
    <property type="entry name" value="AI-2_Isomerase_LsrG"/>
</dbReference>
<dbReference type="Pfam" id="PF03992">
    <property type="entry name" value="ABM"/>
    <property type="match status" value="1"/>
</dbReference>
<dbReference type="EMBL" id="AP028055">
    <property type="protein sequence ID" value="BEG98083.1"/>
    <property type="molecule type" value="Genomic_DNA"/>
</dbReference>
<dbReference type="InterPro" id="IPR011008">
    <property type="entry name" value="Dimeric_a/b-barrel"/>
</dbReference>
<accession>A0ABN6Z6U1</accession>
<evidence type="ECO:0000313" key="2">
    <source>
        <dbReference type="EMBL" id="BEG98083.1"/>
    </source>
</evidence>
<dbReference type="RefSeq" id="WP_353332728.1">
    <property type="nucleotide sequence ID" value="NZ_AP028055.1"/>
</dbReference>
<dbReference type="Gene3D" id="3.30.70.100">
    <property type="match status" value="1"/>
</dbReference>
<dbReference type="Proteomes" id="UP001496674">
    <property type="component" value="Chromosome"/>
</dbReference>
<protein>
    <recommendedName>
        <fullName evidence="1">ABM domain-containing protein</fullName>
    </recommendedName>
</protein>
<dbReference type="PANTHER" id="PTHR33336">
    <property type="entry name" value="QUINOL MONOOXYGENASE YGIN-RELATED"/>
    <property type="match status" value="1"/>
</dbReference>
<gene>
    <name evidence="2" type="ORF">BSYN_03480</name>
</gene>
<dbReference type="SUPFAM" id="SSF54909">
    <property type="entry name" value="Dimeric alpha+beta barrel"/>
    <property type="match status" value="1"/>
</dbReference>
<dbReference type="PROSITE" id="PS51725">
    <property type="entry name" value="ABM"/>
    <property type="match status" value="1"/>
</dbReference>
<proteinExistence type="predicted"/>
<name>A0ABN6Z6U1_9BACE</name>
<dbReference type="InterPro" id="IPR007138">
    <property type="entry name" value="ABM_dom"/>
</dbReference>
<evidence type="ECO:0000259" key="1">
    <source>
        <dbReference type="PROSITE" id="PS51725"/>
    </source>
</evidence>
<sequence>MIKVVVKFFVKEEMIEEFLTLADELVRQTRKEMGCLSYELVQDVDNPEIFIIIEEWGSEEALILHKASGHFTTLVPMMLQLTDKKETSVCKTLF</sequence>